<gene>
    <name evidence="9" type="ORF">MDV006.2</name>
    <name evidence="8" type="ORF">MDV075.6</name>
    <name evidence="13" type="ORF">MDV75.6</name>
</gene>
<reference evidence="8" key="2">
    <citation type="journal article" date="2007" name="Virus Genes">
        <title>Polymorphisms in the repeat long regions of oncogenic and attenuated pathotypes of Marek's disease virus 1.</title>
        <authorList>
            <person name="Spatz S.J."/>
            <person name="Silva R.F."/>
        </authorList>
    </citation>
    <scope>NUCLEOTIDE SEQUENCE</scope>
    <source>
        <strain evidence="1">549a</strain>
        <strain evidence="2">571</strain>
        <strain evidence="3">584a</strain>
        <strain evidence="4">595</strain>
        <strain evidence="5">648a</strain>
        <strain evidence="6">CU-2</strain>
        <strain evidence="7">JM/102W</strain>
        <strain evidence="8">R2/23</strain>
    </source>
</reference>
<protein>
    <submittedName>
        <fullName evidence="8">Uncharacterized protein</fullName>
    </submittedName>
</protein>
<reference evidence="9 20" key="3">
    <citation type="journal article" date="2007" name="Virus Genes">
        <title>Comparative sequence analysis of a highly oncogenic but horizontal spread-defective clone of Marek's disease virus.</title>
        <authorList>
            <person name="Spatz S.J."/>
            <person name="Zhao Y."/>
            <person name="Petherbridge L."/>
            <person name="Smith L.P."/>
            <person name="Baigent S.J."/>
            <person name="Nair V."/>
        </authorList>
    </citation>
    <scope>NUCLEOTIDE SEQUENCE [LARGE SCALE GENOMIC DNA]</scope>
    <source>
        <strain evidence="9">RB-1B</strain>
    </source>
</reference>
<evidence type="ECO:0000313" key="1">
    <source>
        <dbReference type="EMBL" id="ABG22624.1"/>
    </source>
</evidence>
<dbReference type="EMBL" id="MT797629">
    <property type="protein sequence ID" value="QOT14069.1"/>
    <property type="molecule type" value="Genomic_DNA"/>
</dbReference>
<dbReference type="EMBL" id="DQ534537">
    <property type="protein sequence ID" value="ABG22841.1"/>
    <property type="molecule type" value="Genomic_DNA"/>
</dbReference>
<evidence type="ECO:0000313" key="16">
    <source>
        <dbReference type="EMBL" id="QOT14711.1"/>
    </source>
</evidence>
<dbReference type="EMBL" id="MT955328">
    <property type="protein sequence ID" value="QOT14843.1"/>
    <property type="molecule type" value="Genomic_DNA"/>
</dbReference>
<dbReference type="EMBL" id="MT872313">
    <property type="protein sequence ID" value="QOT14711.1"/>
    <property type="molecule type" value="Genomic_DNA"/>
</dbReference>
<dbReference type="EMBL" id="DQ534532">
    <property type="protein sequence ID" value="ABG22686.1"/>
    <property type="molecule type" value="Genomic_DNA"/>
</dbReference>
<accession>Q159N1</accession>
<name>Q159N1_9ALPH</name>
<dbReference type="Proteomes" id="UP000133397">
    <property type="component" value="Segment"/>
</dbReference>
<evidence type="ECO:0000313" key="5">
    <source>
        <dbReference type="EMBL" id="ABG22748.1"/>
    </source>
</evidence>
<evidence type="ECO:0000313" key="9">
    <source>
        <dbReference type="EMBL" id="ABR13057.1"/>
    </source>
</evidence>
<dbReference type="EMBL" id="DQ534540">
    <property type="protein sequence ID" value="ABG22934.1"/>
    <property type="molecule type" value="Genomic_DNA"/>
</dbReference>
<reference evidence="14" key="8">
    <citation type="submission" date="2020-07" db="EMBL/GenBank/DDBJ databases">
        <title>Distinct polymorphisms in a single herpesvirus gene are capable of enhancing virulence and mediate vaccinal resistance.</title>
        <authorList>
            <person name="Conradie A.M."/>
            <person name="Bertzbach L.D."/>
            <person name="Trimpert J.D."/>
            <person name="Patria J.N."/>
            <person name="Murata S."/>
            <person name="Parcells M.S."/>
            <person name="Kaufer B.B."/>
        </authorList>
    </citation>
    <scope>NUCLEOTIDE SEQUENCE</scope>
</reference>
<evidence type="ECO:0000313" key="2">
    <source>
        <dbReference type="EMBL" id="ABG22655.1"/>
    </source>
</evidence>
<dbReference type="EMBL" id="MT797630">
    <property type="protein sequence ID" value="QOT14255.1"/>
    <property type="molecule type" value="Genomic_DNA"/>
</dbReference>
<evidence type="ECO:0000313" key="18">
    <source>
        <dbReference type="Proteomes" id="UP000133397"/>
    </source>
</evidence>
<dbReference type="EMBL" id="MT797630">
    <property type="protein sequence ID" value="QOT14154.1"/>
    <property type="molecule type" value="Genomic_DNA"/>
</dbReference>
<dbReference type="EMBL" id="MT813453">
    <property type="protein sequence ID" value="QOT14624.1"/>
    <property type="molecule type" value="Genomic_DNA"/>
</dbReference>
<dbReference type="EMBL" id="EU499381">
    <property type="protein sequence ID" value="ACF94936.1"/>
    <property type="molecule type" value="Genomic_DNA"/>
</dbReference>
<evidence type="ECO:0000313" key="20">
    <source>
        <dbReference type="Proteomes" id="UP000143489"/>
    </source>
</evidence>
<reference evidence="16" key="9">
    <citation type="submission" date="2020-08" db="EMBL/GenBank/DDBJ databases">
        <title>Marek's disease virus requires both copies of the inverted repeat regions for efficient in vivo replication and pathogenesis.</title>
        <authorList>
            <person name="Conradie A.M."/>
            <person name="Kaufer B."/>
        </authorList>
    </citation>
    <scope>NUCLEOTIDE SEQUENCE</scope>
</reference>
<dbReference type="EMBL" id="DQ534534">
    <property type="protein sequence ID" value="ABG22748.1"/>
    <property type="molecule type" value="Genomic_DNA"/>
</dbReference>
<dbReference type="EMBL" id="DQ534531">
    <property type="protein sequence ID" value="ABG22655.1"/>
    <property type="molecule type" value="Genomic_DNA"/>
</dbReference>
<reference evidence="17" key="10">
    <citation type="submission" date="2020-09" db="EMBL/GenBank/DDBJ databases">
        <title>Functional analysis of genomic repeat regions in Marek's disease virus replication and pathogenesis.</title>
        <authorList>
            <person name="Vychodil T."/>
            <person name="Conradie A.M."/>
            <person name="Trimpert J."/>
            <person name="Aswad A."/>
            <person name="Bertzbach L.D."/>
            <person name="Kaufer B."/>
        </authorList>
    </citation>
    <scope>NUCLEOTIDE SEQUENCE</scope>
</reference>
<dbReference type="EMBL" id="JQ314003">
    <property type="protein sequence ID" value="AEZ51739.1"/>
    <property type="molecule type" value="Genomic_DNA"/>
</dbReference>
<reference evidence="12 18" key="6">
    <citation type="journal article" date="2012" name="Virus Genes">
        <title>Genome sequence determination and analysis of a Chinese virulent strain, LMS, of Gallid herpesvirus type 2.</title>
        <authorList>
            <person name="Cheng Y."/>
            <person name="Cong F."/>
            <person name="Zhang Y.P."/>
            <person name="Li Z.J."/>
            <person name="Xu N.N."/>
            <person name="Hou G.Y."/>
            <person name="Liu C.J."/>
        </authorList>
    </citation>
    <scope>NUCLEOTIDE SEQUENCE [LARGE SCALE GENOMIC DNA]</scope>
    <source>
        <strain evidence="12">LMS</strain>
    </source>
</reference>
<dbReference type="EMBL" id="DQ534533">
    <property type="protein sequence ID" value="ABG22717.1"/>
    <property type="molecule type" value="Genomic_DNA"/>
</dbReference>
<reference evidence="10 19" key="1">
    <citation type="journal article" date="2007" name="Arch. Virol.">
        <title>Sequence determination of variable regions within the genomes of gallid herpesvirus-2 pathotypes.</title>
        <authorList>
            <person name="Spatz S.J."/>
            <person name="Silva R.F."/>
        </authorList>
    </citation>
    <scope>NUCLEOTIDE SEQUENCE [LARGE SCALE GENOMIC DNA]</scope>
    <source>
        <strain evidence="10">CU-2</strain>
    </source>
</reference>
<dbReference type="Proteomes" id="UP000143489">
    <property type="component" value="Segment"/>
</dbReference>
<reference evidence="11" key="5">
    <citation type="submission" date="2009-12" db="EMBL/GenBank/DDBJ databases">
        <title>MDV China vaccine strain 814.</title>
        <authorList>
            <person name="Zhang F."/>
            <person name="Liu C."/>
            <person name="Zhang Y."/>
            <person name="Liu A."/>
            <person name="Yan F."/>
        </authorList>
    </citation>
    <scope>NUCLEOTIDE SEQUENCE</scope>
    <source>
        <strain evidence="11">814</strain>
    </source>
</reference>
<evidence type="ECO:0000313" key="11">
    <source>
        <dbReference type="EMBL" id="ADA83411.1"/>
    </source>
</evidence>
<evidence type="ECO:0000313" key="6">
    <source>
        <dbReference type="EMBL" id="ABG22841.1"/>
    </source>
</evidence>
<evidence type="ECO:0000313" key="17">
    <source>
        <dbReference type="EMBL" id="QOT14843.1"/>
    </source>
</evidence>
<evidence type="ECO:0000313" key="15">
    <source>
        <dbReference type="EMBL" id="QOT14154.1"/>
    </source>
</evidence>
<dbReference type="Proteomes" id="UP000134498">
    <property type="component" value="Genome"/>
</dbReference>
<dbReference type="EMBL" id="MT797631">
    <property type="protein sequence ID" value="QOT14441.1"/>
    <property type="molecule type" value="Genomic_DNA"/>
</dbReference>
<evidence type="ECO:0000313" key="8">
    <source>
        <dbReference type="EMBL" id="ABG22934.1"/>
    </source>
</evidence>
<organism evidence="8">
    <name type="scientific">Gallid alphaherpesvirus 2</name>
    <dbReference type="NCBI Taxonomy" id="10390"/>
    <lineage>
        <taxon>Viruses</taxon>
        <taxon>Duplodnaviria</taxon>
        <taxon>Heunggongvirae</taxon>
        <taxon>Peploviricota</taxon>
        <taxon>Herviviricetes</taxon>
        <taxon>Herpesvirales</taxon>
        <taxon>Orthoherpesviridae</taxon>
        <taxon>Alphaherpesvirinae</taxon>
        <taxon>Mardivirus</taxon>
        <taxon>Mardivirus gallidalpha2</taxon>
    </lineage>
</organism>
<dbReference type="EMBL" id="GU354326">
    <property type="protein sequence ID" value="ADA83411.1"/>
    <property type="molecule type" value="Genomic_DNA"/>
</dbReference>
<sequence length="66" mass="7683">MRFGYPGSAPPERIITASNGARFIIRDYALGDPNFRRGKYPCVIYLWWQCGLFYASGRTYLLCWIL</sequence>
<reference evidence="10 19" key="4">
    <citation type="journal article" date="2008" name="Virus Genes">
        <title>Sequence determination of a mildly virulent strain (CU-2) of Gallid herpesvirus type 2 using 454 pyrosequencing.</title>
        <authorList>
            <person name="Spatz S.J."/>
            <person name="Rue C.A."/>
        </authorList>
    </citation>
    <scope>NUCLEOTIDE SEQUENCE [LARGE SCALE GENOMIC DNA]</scope>
    <source>
        <strain evidence="10">CU-2</strain>
    </source>
</reference>
<evidence type="ECO:0000313" key="14">
    <source>
        <dbReference type="EMBL" id="QOT13968.1"/>
    </source>
</evidence>
<evidence type="ECO:0000313" key="10">
    <source>
        <dbReference type="EMBL" id="ACF94806.1"/>
    </source>
</evidence>
<evidence type="ECO:0000313" key="4">
    <source>
        <dbReference type="EMBL" id="ABG22717.1"/>
    </source>
</evidence>
<proteinExistence type="predicted"/>
<dbReference type="EMBL" id="MT994392">
    <property type="protein sequence ID" value="QOT14984.1"/>
    <property type="molecule type" value="Genomic_DNA"/>
</dbReference>
<dbReference type="EMBL" id="EF523390">
    <property type="protein sequence ID" value="ABR13164.1"/>
    <property type="molecule type" value="Genomic_DNA"/>
</dbReference>
<evidence type="ECO:0000313" key="3">
    <source>
        <dbReference type="EMBL" id="ABG22686.1"/>
    </source>
</evidence>
<dbReference type="EMBL" id="MT797629">
    <property type="protein sequence ID" value="QOT13968.1"/>
    <property type="molecule type" value="Genomic_DNA"/>
</dbReference>
<evidence type="ECO:0000313" key="7">
    <source>
        <dbReference type="EMBL" id="ABG22903.1"/>
    </source>
</evidence>
<evidence type="ECO:0000313" key="19">
    <source>
        <dbReference type="Proteomes" id="UP000134498"/>
    </source>
</evidence>
<dbReference type="EMBL" id="DQ534530">
    <property type="protein sequence ID" value="ABG22624.1"/>
    <property type="molecule type" value="Genomic_DNA"/>
</dbReference>
<evidence type="ECO:0000313" key="12">
    <source>
        <dbReference type="EMBL" id="AEZ51634.1"/>
    </source>
</evidence>
<dbReference type="EMBL" id="DQ534539">
    <property type="protein sequence ID" value="ABG22903.1"/>
    <property type="molecule type" value="Genomic_DNA"/>
</dbReference>
<evidence type="ECO:0000313" key="13">
    <source>
        <dbReference type="EMBL" id="AEZ51739.1"/>
    </source>
</evidence>
<dbReference type="EMBL" id="MT813453">
    <property type="protein sequence ID" value="QOT14523.1"/>
    <property type="molecule type" value="Genomic_DNA"/>
</dbReference>
<dbReference type="EMBL" id="JQ314003">
    <property type="protein sequence ID" value="AEZ51634.1"/>
    <property type="molecule type" value="Genomic_DNA"/>
</dbReference>
<reference evidence="15" key="7">
    <citation type="submission" date="2020-07" db="EMBL/GenBank/DDBJ databases">
        <title>Distinct polymorphisms in a single herpesvirus gene are capable of enhancing virulence and mediate vaccinal resistance.</title>
        <authorList>
            <person name="Conradie A.M."/>
            <person name="Bertzbach L.D."/>
            <person name="Trimpert J."/>
            <person name="Patria J.N."/>
            <person name="Murata S."/>
            <person name="Parcells M.S."/>
            <person name="Kaufer B.B."/>
        </authorList>
    </citation>
    <scope>NUCLEOTIDE SEQUENCE</scope>
</reference>
<dbReference type="EMBL" id="EF523390">
    <property type="protein sequence ID" value="ABR13057.1"/>
    <property type="molecule type" value="Genomic_DNA"/>
</dbReference>
<dbReference type="EMBL" id="MT797631">
    <property type="protein sequence ID" value="QOT14340.1"/>
    <property type="molecule type" value="Genomic_DNA"/>
</dbReference>
<dbReference type="EMBL" id="EU499381">
    <property type="protein sequence ID" value="ACF94806.1"/>
    <property type="molecule type" value="Genomic_DNA"/>
</dbReference>